<keyword evidence="3" id="KW-1185">Reference proteome</keyword>
<gene>
    <name evidence="2" type="ORF">GE061_009336</name>
</gene>
<evidence type="ECO:0000313" key="2">
    <source>
        <dbReference type="EMBL" id="KAF6214593.1"/>
    </source>
</evidence>
<evidence type="ECO:0000313" key="3">
    <source>
        <dbReference type="Proteomes" id="UP000466442"/>
    </source>
</evidence>
<evidence type="ECO:0000256" key="1">
    <source>
        <dbReference type="SAM" id="MobiDB-lite"/>
    </source>
</evidence>
<feature type="compositionally biased region" description="Gly residues" evidence="1">
    <location>
        <begin position="1"/>
        <end position="10"/>
    </location>
</feature>
<protein>
    <submittedName>
        <fullName evidence="2">Uncharacterized protein</fullName>
    </submittedName>
</protein>
<dbReference type="EMBL" id="WIXP02000002">
    <property type="protein sequence ID" value="KAF6214593.1"/>
    <property type="molecule type" value="Genomic_DNA"/>
</dbReference>
<reference evidence="2" key="1">
    <citation type="journal article" date="2021" name="Mol. Ecol. Resour.">
        <title>Apolygus lucorum genome provides insights into omnivorousness and mesophyll feeding.</title>
        <authorList>
            <person name="Liu Y."/>
            <person name="Liu H."/>
            <person name="Wang H."/>
            <person name="Huang T."/>
            <person name="Liu B."/>
            <person name="Yang B."/>
            <person name="Yin L."/>
            <person name="Li B."/>
            <person name="Zhang Y."/>
            <person name="Zhang S."/>
            <person name="Jiang F."/>
            <person name="Zhang X."/>
            <person name="Ren Y."/>
            <person name="Wang B."/>
            <person name="Wang S."/>
            <person name="Lu Y."/>
            <person name="Wu K."/>
            <person name="Fan W."/>
            <person name="Wang G."/>
        </authorList>
    </citation>
    <scope>NUCLEOTIDE SEQUENCE</scope>
    <source>
        <strain evidence="2">12Hb</strain>
    </source>
</reference>
<feature type="compositionally biased region" description="Basic and acidic residues" evidence="1">
    <location>
        <begin position="11"/>
        <end position="20"/>
    </location>
</feature>
<organism evidence="2 3">
    <name type="scientific">Apolygus lucorum</name>
    <name type="common">Small green plant bug</name>
    <name type="synonym">Lygocoris lucorum</name>
    <dbReference type="NCBI Taxonomy" id="248454"/>
    <lineage>
        <taxon>Eukaryota</taxon>
        <taxon>Metazoa</taxon>
        <taxon>Ecdysozoa</taxon>
        <taxon>Arthropoda</taxon>
        <taxon>Hexapoda</taxon>
        <taxon>Insecta</taxon>
        <taxon>Pterygota</taxon>
        <taxon>Neoptera</taxon>
        <taxon>Paraneoptera</taxon>
        <taxon>Hemiptera</taxon>
        <taxon>Heteroptera</taxon>
        <taxon>Panheteroptera</taxon>
        <taxon>Cimicomorpha</taxon>
        <taxon>Miridae</taxon>
        <taxon>Mirini</taxon>
        <taxon>Apolygus</taxon>
    </lineage>
</organism>
<dbReference type="Proteomes" id="UP000466442">
    <property type="component" value="Unassembled WGS sequence"/>
</dbReference>
<dbReference type="AlphaFoldDB" id="A0A8S9Y090"/>
<accession>A0A8S9Y090</accession>
<feature type="region of interest" description="Disordered" evidence="1">
    <location>
        <begin position="1"/>
        <end position="23"/>
    </location>
</feature>
<name>A0A8S9Y090_APOLU</name>
<proteinExistence type="predicted"/>
<comment type="caution">
    <text evidence="2">The sequence shown here is derived from an EMBL/GenBank/DDBJ whole genome shotgun (WGS) entry which is preliminary data.</text>
</comment>
<sequence>MRICAGGGRAGAEDRYEQRRPSGCAGLGASPSFRKNLDMMNFAVAIQSRACEKVTQTSASQEQQYSGMFGIAGFTLKYSFQDS</sequence>